<evidence type="ECO:0000256" key="6">
    <source>
        <dbReference type="PROSITE-ProRule" id="PRU00176"/>
    </source>
</evidence>
<dbReference type="PROSITE" id="PS01360">
    <property type="entry name" value="ZF_MYND_1"/>
    <property type="match status" value="1"/>
</dbReference>
<evidence type="ECO:0000256" key="1">
    <source>
        <dbReference type="ARBA" id="ARBA00022723"/>
    </source>
</evidence>
<dbReference type="GO" id="GO:0003723">
    <property type="term" value="F:RNA binding"/>
    <property type="evidence" value="ECO:0007669"/>
    <property type="project" value="UniProtKB-UniRule"/>
</dbReference>
<dbReference type="InterPro" id="IPR050621">
    <property type="entry name" value="Tudor_domain_containing"/>
</dbReference>
<feature type="compositionally biased region" description="Low complexity" evidence="7">
    <location>
        <begin position="125"/>
        <end position="136"/>
    </location>
</feature>
<feature type="domain" description="MYND-type" evidence="10">
    <location>
        <begin position="274"/>
        <end position="311"/>
    </location>
</feature>
<dbReference type="PROSITE" id="PS50865">
    <property type="entry name" value="ZF_MYND_2"/>
    <property type="match status" value="1"/>
</dbReference>
<dbReference type="CDD" id="cd00590">
    <property type="entry name" value="RRM_SF"/>
    <property type="match status" value="1"/>
</dbReference>
<feature type="compositionally biased region" description="Basic and acidic residues" evidence="7">
    <location>
        <begin position="364"/>
        <end position="376"/>
    </location>
</feature>
<dbReference type="PROSITE" id="PS50304">
    <property type="entry name" value="TUDOR"/>
    <property type="match status" value="1"/>
</dbReference>
<dbReference type="InterPro" id="IPR012677">
    <property type="entry name" value="Nucleotide-bd_a/b_plait_sf"/>
</dbReference>
<dbReference type="GO" id="GO:0008270">
    <property type="term" value="F:zinc ion binding"/>
    <property type="evidence" value="ECO:0007669"/>
    <property type="project" value="UniProtKB-KW"/>
</dbReference>
<dbReference type="PANTHER" id="PTHR22948:SF76">
    <property type="entry name" value="FI20010P1-RELATED"/>
    <property type="match status" value="1"/>
</dbReference>
<feature type="region of interest" description="Disordered" evidence="7">
    <location>
        <begin position="118"/>
        <end position="158"/>
    </location>
</feature>
<accession>A0A8B8HVB3</accession>
<dbReference type="Pfam" id="PF00076">
    <property type="entry name" value="RRM_1"/>
    <property type="match status" value="1"/>
</dbReference>
<dbReference type="SUPFAM" id="SSF144232">
    <property type="entry name" value="HIT/MYND zinc finger-like"/>
    <property type="match status" value="1"/>
</dbReference>
<dbReference type="SMART" id="SM00360">
    <property type="entry name" value="RRM"/>
    <property type="match status" value="1"/>
</dbReference>
<dbReference type="InterPro" id="IPR000504">
    <property type="entry name" value="RRM_dom"/>
</dbReference>
<evidence type="ECO:0000259" key="10">
    <source>
        <dbReference type="PROSITE" id="PS50865"/>
    </source>
</evidence>
<evidence type="ECO:0000259" key="8">
    <source>
        <dbReference type="PROSITE" id="PS50102"/>
    </source>
</evidence>
<gene>
    <name evidence="12" type="primary">LOC113395442</name>
</gene>
<dbReference type="PROSITE" id="PS50102">
    <property type="entry name" value="RRM"/>
    <property type="match status" value="1"/>
</dbReference>
<dbReference type="Gene3D" id="3.30.70.330">
    <property type="match status" value="1"/>
</dbReference>
<proteinExistence type="predicted"/>
<evidence type="ECO:0000313" key="12">
    <source>
        <dbReference type="RefSeq" id="XP_026488804.2"/>
    </source>
</evidence>
<evidence type="ECO:0000256" key="5">
    <source>
        <dbReference type="PROSITE-ProRule" id="PRU00134"/>
    </source>
</evidence>
<dbReference type="PANTHER" id="PTHR22948">
    <property type="entry name" value="TUDOR DOMAIN CONTAINING PROTEIN"/>
    <property type="match status" value="1"/>
</dbReference>
<feature type="compositionally biased region" description="Basic and acidic residues" evidence="7">
    <location>
        <begin position="416"/>
        <end position="427"/>
    </location>
</feature>
<keyword evidence="1" id="KW-0479">Metal-binding</keyword>
<dbReference type="RefSeq" id="XP_026488804.2">
    <property type="nucleotide sequence ID" value="XM_026633019.2"/>
</dbReference>
<feature type="domain" description="Tudor" evidence="9">
    <location>
        <begin position="948"/>
        <end position="1010"/>
    </location>
</feature>
<keyword evidence="3" id="KW-0862">Zinc</keyword>
<dbReference type="OMA" id="YSADCEA"/>
<feature type="region of interest" description="Disordered" evidence="7">
    <location>
        <begin position="341"/>
        <end position="468"/>
    </location>
</feature>
<dbReference type="Pfam" id="PF01753">
    <property type="entry name" value="zf-MYND"/>
    <property type="match status" value="1"/>
</dbReference>
<keyword evidence="2 5" id="KW-0863">Zinc-finger</keyword>
<organism evidence="11 12">
    <name type="scientific">Vanessa tameamea</name>
    <name type="common">Kamehameha butterfly</name>
    <dbReference type="NCBI Taxonomy" id="334116"/>
    <lineage>
        <taxon>Eukaryota</taxon>
        <taxon>Metazoa</taxon>
        <taxon>Ecdysozoa</taxon>
        <taxon>Arthropoda</taxon>
        <taxon>Hexapoda</taxon>
        <taxon>Insecta</taxon>
        <taxon>Pterygota</taxon>
        <taxon>Neoptera</taxon>
        <taxon>Endopterygota</taxon>
        <taxon>Lepidoptera</taxon>
        <taxon>Glossata</taxon>
        <taxon>Ditrysia</taxon>
        <taxon>Papilionoidea</taxon>
        <taxon>Nymphalidae</taxon>
        <taxon>Nymphalinae</taxon>
        <taxon>Vanessa</taxon>
    </lineage>
</organism>
<dbReference type="Pfam" id="PF00567">
    <property type="entry name" value="TUDOR"/>
    <property type="match status" value="2"/>
</dbReference>
<evidence type="ECO:0000256" key="4">
    <source>
        <dbReference type="ARBA" id="ARBA00022884"/>
    </source>
</evidence>
<dbReference type="InterPro" id="IPR002893">
    <property type="entry name" value="Znf_MYND"/>
</dbReference>
<dbReference type="Gene3D" id="2.30.30.140">
    <property type="match status" value="2"/>
</dbReference>
<keyword evidence="11" id="KW-1185">Reference proteome</keyword>
<protein>
    <submittedName>
        <fullName evidence="12">Uncharacterized protein LOC113395442 isoform X3</fullName>
    </submittedName>
</protein>
<dbReference type="GeneID" id="113395442"/>
<evidence type="ECO:0000256" key="2">
    <source>
        <dbReference type="ARBA" id="ARBA00022771"/>
    </source>
</evidence>
<dbReference type="SUPFAM" id="SSF54928">
    <property type="entry name" value="RNA-binding domain, RBD"/>
    <property type="match status" value="1"/>
</dbReference>
<evidence type="ECO:0000313" key="11">
    <source>
        <dbReference type="Proteomes" id="UP001652626"/>
    </source>
</evidence>
<dbReference type="Gene3D" id="6.10.140.2220">
    <property type="match status" value="1"/>
</dbReference>
<dbReference type="AlphaFoldDB" id="A0A8B8HVB3"/>
<dbReference type="InterPro" id="IPR002999">
    <property type="entry name" value="Tudor"/>
</dbReference>
<feature type="compositionally biased region" description="Basic and acidic residues" evidence="7">
    <location>
        <begin position="456"/>
        <end position="468"/>
    </location>
</feature>
<dbReference type="Proteomes" id="UP001652626">
    <property type="component" value="Chromosome 31"/>
</dbReference>
<dbReference type="SMART" id="SM00333">
    <property type="entry name" value="TUDOR"/>
    <property type="match status" value="3"/>
</dbReference>
<dbReference type="InterPro" id="IPR035979">
    <property type="entry name" value="RBD_domain_sf"/>
</dbReference>
<evidence type="ECO:0000256" key="7">
    <source>
        <dbReference type="SAM" id="MobiDB-lite"/>
    </source>
</evidence>
<reference evidence="12" key="1">
    <citation type="submission" date="2025-08" db="UniProtKB">
        <authorList>
            <consortium name="RefSeq"/>
        </authorList>
    </citation>
    <scope>IDENTIFICATION</scope>
    <source>
        <tissue evidence="12">Whole body</tissue>
    </source>
</reference>
<feature type="compositionally biased region" description="Polar residues" evidence="7">
    <location>
        <begin position="379"/>
        <end position="393"/>
    </location>
</feature>
<keyword evidence="4 6" id="KW-0694">RNA-binding</keyword>
<evidence type="ECO:0000259" key="9">
    <source>
        <dbReference type="PROSITE" id="PS50304"/>
    </source>
</evidence>
<feature type="domain" description="RRM" evidence="8">
    <location>
        <begin position="46"/>
        <end position="118"/>
    </location>
</feature>
<evidence type="ECO:0000256" key="3">
    <source>
        <dbReference type="ARBA" id="ARBA00022833"/>
    </source>
</evidence>
<dbReference type="SUPFAM" id="SSF63748">
    <property type="entry name" value="Tudor/PWWP/MBT"/>
    <property type="match status" value="2"/>
</dbReference>
<sequence length="1075" mass="119821">MYQRNRSQNHSQDWDPMREEYENSTYAPQYQDDDTNTDSGVQLDHCKLYVTNIPKILKQEGLRNLFSKYGNCLKIFLSNDPSKRYALIWYETPSEAKLAMMKLNKTEPLQLNINVAHKKTYQEPQNQRSSNNQRSSMNYRDDGSVSSKSRYSRKLEEVSNGENINDDDIIVDDDLGLLDDGLDTNLVLEIEELKLKHLKLQEAQIQCKQRMLLLNRIGKNTTQRPAVNRCMLPDGRIVVRNTNERTGQQDVAFSSAAGDSLTLPALQRAPSRACLACGQPADSYCARCGLAPYCGLRCQTVDWVRRHRSVCHNLARLNESTDNTNDVQVAPAVTPAVETSLVPQAPPLRRPHSPAQSVHARRQEKRDDTNTNDRQNRNSGQNKSYRGNTSFKNRNLRRPMQQNTNNATVPDEEESFEPKEPTKKTEPKQPSPVKSSAAKEQPKLPVNKKLAAVEPEVPKPNKEQEVKTRTKALTVNDTTPIRKLVPKNYVVGTLSVGDTVLLSVDAKAADCKSKTDGYICLSLHETSERDYQLLCGDYSADCEAETTLYKPNPGEVFSYCNPEDGAWYRAKLLNATQAALIDSSKLVTMSPSDKCQKMTPKYENIPEFCCALDAQDLEIGNSLKCTLISKTEDGFKVELVNTETGTSVGEGVVSRWKPQVDYVVPSNGTPAVVIPAVKRPDLIGNSSVLLVEATAMDSIFVRPSDKDSLRKYDGILQDVLHYGMTAKPIENPPLKGQVVIGKFTDGNCYRALCKRTNVNQNKYLLEYIEFGNTEINTKETIYACPPELNLESQPTVVSLAKLRVGVSGLTAAGAEYLENVKDTAADLTLTLADGSKSAPSGAEVDLVVSKTKESINKKLEELCTPEWKKIENSGGDVIQSPTLTYSDLEHLDLPEEGCVLDILDISVLSFGSVNACLKDLPYAKEVFTTLTEQMAEYCNSEIGREPYLPNLEELCIARCPPYPQWFRGVMCERVSGPGGARVHVCYVDYGNMRDVCVQQLRKMMPDFVRARPALATHVELRGFPENPTEEMLAKALAHMKVNDEGRGELKVTKCEKIEPGLYIVDAPDLLRAMGV</sequence>
<name>A0A8B8HVB3_VANTA</name>
<dbReference type="OrthoDB" id="10023235at2759"/>